<protein>
    <recommendedName>
        <fullName evidence="1">GAF domain-containing protein</fullName>
    </recommendedName>
</protein>
<name>A0ABR6GQZ6_9BURK</name>
<evidence type="ECO:0000313" key="3">
    <source>
        <dbReference type="Proteomes" id="UP000574369"/>
    </source>
</evidence>
<evidence type="ECO:0000259" key="1">
    <source>
        <dbReference type="Pfam" id="PF01590"/>
    </source>
</evidence>
<dbReference type="SUPFAM" id="SSF55781">
    <property type="entry name" value="GAF domain-like"/>
    <property type="match status" value="1"/>
</dbReference>
<dbReference type="EMBL" id="JACHXO010000003">
    <property type="protein sequence ID" value="MBB3194543.1"/>
    <property type="molecule type" value="Genomic_DNA"/>
</dbReference>
<dbReference type="Pfam" id="PF01590">
    <property type="entry name" value="GAF"/>
    <property type="match status" value="1"/>
</dbReference>
<dbReference type="RefSeq" id="WP_088454513.1">
    <property type="nucleotide sequence ID" value="NZ_JACHXO010000003.1"/>
</dbReference>
<feature type="domain" description="GAF" evidence="1">
    <location>
        <begin position="32"/>
        <end position="151"/>
    </location>
</feature>
<dbReference type="InterPro" id="IPR029016">
    <property type="entry name" value="GAF-like_dom_sf"/>
</dbReference>
<organism evidence="2 3">
    <name type="scientific">Roseateles terrae</name>
    <dbReference type="NCBI Taxonomy" id="431060"/>
    <lineage>
        <taxon>Bacteria</taxon>
        <taxon>Pseudomonadati</taxon>
        <taxon>Pseudomonadota</taxon>
        <taxon>Betaproteobacteria</taxon>
        <taxon>Burkholderiales</taxon>
        <taxon>Sphaerotilaceae</taxon>
        <taxon>Roseateles</taxon>
    </lineage>
</organism>
<accession>A0ABR6GQZ6</accession>
<sequence length="174" mass="19250">MNSIESLYAAMRGAAHVLDWEGSAGLRPFACQTSEALARYFSCSHASLWLLDGIPGHYQLRCLGSFEAEDGPSRQPAVCDQQAYPGYFDTLLTDGVFRCEDACTDPRLFGLTPPTWRSMLDMAGQINGRTVGVLALGQRGSPRVWTRREELDLRRATAKTCLRLHGLHMALETV</sequence>
<reference evidence="2 3" key="1">
    <citation type="submission" date="2020-08" db="EMBL/GenBank/DDBJ databases">
        <title>Genomic Encyclopedia of Type Strains, Phase III (KMG-III): the genomes of soil and plant-associated and newly described type strains.</title>
        <authorList>
            <person name="Whitman W."/>
        </authorList>
    </citation>
    <scope>NUCLEOTIDE SEQUENCE [LARGE SCALE GENOMIC DNA]</scope>
    <source>
        <strain evidence="2 3">CECT 7247</strain>
    </source>
</reference>
<gene>
    <name evidence="2" type="ORF">FHS28_001939</name>
</gene>
<comment type="caution">
    <text evidence="2">The sequence shown here is derived from an EMBL/GenBank/DDBJ whole genome shotgun (WGS) entry which is preliminary data.</text>
</comment>
<proteinExistence type="predicted"/>
<evidence type="ECO:0000313" key="2">
    <source>
        <dbReference type="EMBL" id="MBB3194543.1"/>
    </source>
</evidence>
<dbReference type="Proteomes" id="UP000574369">
    <property type="component" value="Unassembled WGS sequence"/>
</dbReference>
<dbReference type="InterPro" id="IPR003018">
    <property type="entry name" value="GAF"/>
</dbReference>
<keyword evidence="3" id="KW-1185">Reference proteome</keyword>
<dbReference type="Gene3D" id="3.30.450.40">
    <property type="match status" value="1"/>
</dbReference>